<proteinExistence type="predicted"/>
<dbReference type="EMBL" id="CP021056">
    <property type="protein sequence ID" value="QXE26328.1"/>
    <property type="molecule type" value="Genomic_DNA"/>
</dbReference>
<sequence>MFLGITGCLDVCNITISWYGWFDTLTPKVLTKSVPPASLGFL</sequence>
<keyword evidence="2" id="KW-1185">Reference proteome</keyword>
<dbReference type="Proteomes" id="UP000683511">
    <property type="component" value="Chromosome"/>
</dbReference>
<gene>
    <name evidence="1" type="ORF">B6N60_05059</name>
</gene>
<protein>
    <submittedName>
        <fullName evidence="1">Uncharacterized protein</fullName>
    </submittedName>
</protein>
<dbReference type="KEGG" id="rsin:B6N60_05059"/>
<evidence type="ECO:0000313" key="1">
    <source>
        <dbReference type="EMBL" id="QXE26328.1"/>
    </source>
</evidence>
<reference evidence="1" key="1">
    <citation type="submission" date="2017-04" db="EMBL/GenBank/DDBJ databases">
        <title>Genome deletions in a multicellular cyanobacterial endosymbiont for morphological adaptation in marine diatoms.</title>
        <authorList>
            <person name="Wang Y."/>
            <person name="Gao H."/>
            <person name="Li R."/>
            <person name="Xu X."/>
        </authorList>
    </citation>
    <scope>NUCLEOTIDE SEQUENCE</scope>
    <source>
        <strain evidence="1">FACHB 800</strain>
    </source>
</reference>
<accession>A0A975TCL0</accession>
<evidence type="ECO:0000313" key="2">
    <source>
        <dbReference type="Proteomes" id="UP000683511"/>
    </source>
</evidence>
<name>A0A975TCL0_9NOST</name>
<organism evidence="1 2">
    <name type="scientific">Richelia sinica FACHB-800</name>
    <dbReference type="NCBI Taxonomy" id="1357546"/>
    <lineage>
        <taxon>Bacteria</taxon>
        <taxon>Bacillati</taxon>
        <taxon>Cyanobacteriota</taxon>
        <taxon>Cyanophyceae</taxon>
        <taxon>Nostocales</taxon>
        <taxon>Nostocaceae</taxon>
        <taxon>Richelia</taxon>
    </lineage>
</organism>
<dbReference type="AlphaFoldDB" id="A0A975TCL0"/>